<dbReference type="AlphaFoldDB" id="A0A6I4SJS4"/>
<evidence type="ECO:0000256" key="1">
    <source>
        <dbReference type="ARBA" id="ARBA00022448"/>
    </source>
</evidence>
<gene>
    <name evidence="10" type="ORF">GRI36_04365</name>
</gene>
<dbReference type="SUPFAM" id="SSF46626">
    <property type="entry name" value="Cytochrome c"/>
    <property type="match status" value="1"/>
</dbReference>
<dbReference type="Gene3D" id="1.10.760.10">
    <property type="entry name" value="Cytochrome c-like domain"/>
    <property type="match status" value="1"/>
</dbReference>
<keyword evidence="4" id="KW-0249">Electron transport</keyword>
<keyword evidence="1" id="KW-0813">Transport</keyword>
<feature type="transmembrane region" description="Helical" evidence="8">
    <location>
        <begin position="12"/>
        <end position="32"/>
    </location>
</feature>
<feature type="compositionally biased region" description="Low complexity" evidence="7">
    <location>
        <begin position="190"/>
        <end position="213"/>
    </location>
</feature>
<accession>A0A6I4SJS4</accession>
<evidence type="ECO:0000313" key="11">
    <source>
        <dbReference type="Proteomes" id="UP000468943"/>
    </source>
</evidence>
<protein>
    <submittedName>
        <fullName evidence="10">C-type cytochrome</fullName>
    </submittedName>
</protein>
<evidence type="ECO:0000256" key="5">
    <source>
        <dbReference type="ARBA" id="ARBA00023004"/>
    </source>
</evidence>
<proteinExistence type="predicted"/>
<dbReference type="PANTHER" id="PTHR11961">
    <property type="entry name" value="CYTOCHROME C"/>
    <property type="match status" value="1"/>
</dbReference>
<keyword evidence="5 6" id="KW-0408">Iron</keyword>
<comment type="caution">
    <text evidence="10">The sequence shown here is derived from an EMBL/GenBank/DDBJ whole genome shotgun (WGS) entry which is preliminary data.</text>
</comment>
<keyword evidence="11" id="KW-1185">Reference proteome</keyword>
<dbReference type="OrthoDB" id="9805828at2"/>
<dbReference type="InterPro" id="IPR036909">
    <property type="entry name" value="Cyt_c-like_dom_sf"/>
</dbReference>
<evidence type="ECO:0000256" key="2">
    <source>
        <dbReference type="ARBA" id="ARBA00022617"/>
    </source>
</evidence>
<dbReference type="EMBL" id="WTYS01000001">
    <property type="protein sequence ID" value="MXO56111.1"/>
    <property type="molecule type" value="Genomic_DNA"/>
</dbReference>
<evidence type="ECO:0000259" key="9">
    <source>
        <dbReference type="PROSITE" id="PS51007"/>
    </source>
</evidence>
<dbReference type="RefSeq" id="WP_160597347.1">
    <property type="nucleotide sequence ID" value="NZ_WTYS01000001.1"/>
</dbReference>
<evidence type="ECO:0000256" key="6">
    <source>
        <dbReference type="PROSITE-ProRule" id="PRU00433"/>
    </source>
</evidence>
<keyword evidence="3 6" id="KW-0479">Metal-binding</keyword>
<dbReference type="PROSITE" id="PS51007">
    <property type="entry name" value="CYTC"/>
    <property type="match status" value="1"/>
</dbReference>
<evidence type="ECO:0000256" key="7">
    <source>
        <dbReference type="SAM" id="MobiDB-lite"/>
    </source>
</evidence>
<evidence type="ECO:0000256" key="3">
    <source>
        <dbReference type="ARBA" id="ARBA00022723"/>
    </source>
</evidence>
<reference evidence="10 11" key="1">
    <citation type="submission" date="2019-12" db="EMBL/GenBank/DDBJ databases">
        <title>Genomic-based taxomic classification of the family Erythrobacteraceae.</title>
        <authorList>
            <person name="Xu L."/>
        </authorList>
    </citation>
    <scope>NUCLEOTIDE SEQUENCE [LARGE SCALE GENOMIC DNA]</scope>
    <source>
        <strain evidence="10 11">JCM 17802</strain>
    </source>
</reference>
<dbReference type="GO" id="GO:0020037">
    <property type="term" value="F:heme binding"/>
    <property type="evidence" value="ECO:0007669"/>
    <property type="project" value="InterPro"/>
</dbReference>
<feature type="domain" description="Cytochrome c" evidence="9">
    <location>
        <begin position="64"/>
        <end position="167"/>
    </location>
</feature>
<feature type="region of interest" description="Disordered" evidence="7">
    <location>
        <begin position="178"/>
        <end position="223"/>
    </location>
</feature>
<dbReference type="InterPro" id="IPR002327">
    <property type="entry name" value="Cyt_c_1A/1B"/>
</dbReference>
<dbReference type="InterPro" id="IPR009056">
    <property type="entry name" value="Cyt_c-like_dom"/>
</dbReference>
<dbReference type="GO" id="GO:0009055">
    <property type="term" value="F:electron transfer activity"/>
    <property type="evidence" value="ECO:0007669"/>
    <property type="project" value="InterPro"/>
</dbReference>
<dbReference type="Proteomes" id="UP000468943">
    <property type="component" value="Unassembled WGS sequence"/>
</dbReference>
<evidence type="ECO:0000313" key="10">
    <source>
        <dbReference type="EMBL" id="MXO56111.1"/>
    </source>
</evidence>
<name>A0A6I4SJS4_9SPHN</name>
<dbReference type="PRINTS" id="PR00604">
    <property type="entry name" value="CYTCHRMECIAB"/>
</dbReference>
<keyword evidence="8" id="KW-1133">Transmembrane helix</keyword>
<dbReference type="GO" id="GO:0046872">
    <property type="term" value="F:metal ion binding"/>
    <property type="evidence" value="ECO:0007669"/>
    <property type="project" value="UniProtKB-KW"/>
</dbReference>
<keyword evidence="8" id="KW-0472">Membrane</keyword>
<keyword evidence="8" id="KW-0812">Transmembrane</keyword>
<organism evidence="10 11">
    <name type="scientific">Pontixanthobacter gangjinensis</name>
    <dbReference type="NCBI Taxonomy" id="1028742"/>
    <lineage>
        <taxon>Bacteria</taxon>
        <taxon>Pseudomonadati</taxon>
        <taxon>Pseudomonadota</taxon>
        <taxon>Alphaproteobacteria</taxon>
        <taxon>Sphingomonadales</taxon>
        <taxon>Erythrobacteraceae</taxon>
        <taxon>Pontixanthobacter</taxon>
    </lineage>
</organism>
<keyword evidence="2 6" id="KW-0349">Heme</keyword>
<sequence>MDDRFNTAAGWVLFAGIIALGLSYISSVVFGVDRPETMGYAIEVADAGGGKDAGPDLGTLLAAADVGRGETAAAARCGTCHTFDQGGASGTGPNLWQTLGKPLAGHAGFANYSGALKARSGETWTLEAMNEWILNPKGFEPGTSMGFAGLKNNETRSDIVVYLNSLGSNLPLPAPKVAEEVSAEGEDGAAEGPGAVEGAAPDAVEAAGAMGAAQPVSPDQPTT</sequence>
<evidence type="ECO:0000256" key="4">
    <source>
        <dbReference type="ARBA" id="ARBA00022982"/>
    </source>
</evidence>
<evidence type="ECO:0000256" key="8">
    <source>
        <dbReference type="SAM" id="Phobius"/>
    </source>
</evidence>